<evidence type="ECO:0000256" key="4">
    <source>
        <dbReference type="ARBA" id="ARBA00022801"/>
    </source>
</evidence>
<dbReference type="SUPFAM" id="SSF52025">
    <property type="entry name" value="PA domain"/>
    <property type="match status" value="1"/>
</dbReference>
<feature type="domain" description="C5a peptidase/Subtilisin-like protease SBT2-like Fn3-like" evidence="9">
    <location>
        <begin position="415"/>
        <end position="509"/>
    </location>
</feature>
<evidence type="ECO:0000259" key="9">
    <source>
        <dbReference type="Pfam" id="PF06280"/>
    </source>
</evidence>
<keyword evidence="5" id="KW-0720">Serine protease</keyword>
<evidence type="ECO:0000313" key="11">
    <source>
        <dbReference type="Proteomes" id="UP001244341"/>
    </source>
</evidence>
<dbReference type="Proteomes" id="UP001244341">
    <property type="component" value="Chromosome 7b"/>
</dbReference>
<keyword evidence="11" id="KW-1185">Reference proteome</keyword>
<accession>A0ABY8U5E5</accession>
<proteinExistence type="inferred from homology"/>
<dbReference type="InterPro" id="IPR036852">
    <property type="entry name" value="Peptidase_S8/S53_dom_sf"/>
</dbReference>
<sequence>MQVVDTYGHVMTGMAVKVATAEEGRRLAQLLKADSAVAAVHPVFKYQGFTQNSWLLSALERAVKDRMSVINLSMGTSWTAPLGLTFTTRLARQGVLVAAAAGNSGDDGLWTYGSPASEPDSFAVGSTDNTFSLGAALVLDTEIRVRGQATNVMAATARALMQNPLFSMGRELVLPQPRSGCDTITNKAAVAGKVVLVSSGECSENDKAINLIKAGAASVVFYDNRPYPAFKQSMNIDESIGQTAPQMFCVDQDTGLAVTKLLAAGKKITVKRVATKKYLNPNADHPSWFSSWGPDAELRMLPTFSAPGGGLLSSIPGNNFALYQGTSMATPYATGALALWRHANAKKLGSGRQALEAAKTAFITTAAPIKLANDTRFAHSVVQAGAGMIQVSSAITNTITVTPSYLSLPTGTVESTSTLTFTNTGSRPCAYQLGHTPAVSVSTENAWYEKEEMLKIAATVKFTTNTGSRELHVLHIQPGETVAIKAVVTTSEKLRAAPVFYSGYLTLTPIQPRRAAELEATLQGTPGRRMLQETLDTTSTAAAAATEPQDLDATDAEQSQLWFPPLSIPYLSLSQKYSSLSVLAERKVDVPEGRVLVSDAAYLCSLYDGSCAMKESDSLTTDPFSMEMGSHTFALPLTRPVRSAYLEIYNADSGALIGSTDIEGPIPWGGPKGLMQLPEMVTGAYWAGEYAPANRAAKTAKLGLGTYRFVLVLRKHVAVGDRAAALASPQAYLQKVDVLGRLTVTNANPDAGNSADRGFTPIPVGGK</sequence>
<dbReference type="Pfam" id="PF02225">
    <property type="entry name" value="PA"/>
    <property type="match status" value="1"/>
</dbReference>
<dbReference type="Pfam" id="PF06280">
    <property type="entry name" value="fn3_5"/>
    <property type="match status" value="1"/>
</dbReference>
<comment type="caution">
    <text evidence="6">Lacks conserved residue(s) required for the propagation of feature annotation.</text>
</comment>
<reference evidence="10 11" key="1">
    <citation type="submission" date="2023-05" db="EMBL/GenBank/DDBJ databases">
        <title>A 100% complete, gapless, phased diploid assembly of the Scenedesmus obliquus UTEX 3031 genome.</title>
        <authorList>
            <person name="Biondi T.C."/>
            <person name="Hanschen E.R."/>
            <person name="Kwon T."/>
            <person name="Eng W."/>
            <person name="Kruse C.P.S."/>
            <person name="Koehler S.I."/>
            <person name="Kunde Y."/>
            <person name="Gleasner C.D."/>
            <person name="You Mak K.T."/>
            <person name="Polle J."/>
            <person name="Hovde B.T."/>
            <person name="Starkenburg S.R."/>
        </authorList>
    </citation>
    <scope>NUCLEOTIDE SEQUENCE [LARGE SCALE GENOMIC DNA]</scope>
    <source>
        <strain evidence="10 11">DOE0152z</strain>
    </source>
</reference>
<evidence type="ECO:0000313" key="10">
    <source>
        <dbReference type="EMBL" id="WIA16672.1"/>
    </source>
</evidence>
<dbReference type="InterPro" id="IPR046450">
    <property type="entry name" value="PA_dom_sf"/>
</dbReference>
<dbReference type="Gene3D" id="3.40.50.200">
    <property type="entry name" value="Peptidase S8/S53 domain"/>
    <property type="match status" value="1"/>
</dbReference>
<dbReference type="PROSITE" id="PS00138">
    <property type="entry name" value="SUBTILASE_SER"/>
    <property type="match status" value="1"/>
</dbReference>
<dbReference type="Gene3D" id="3.50.30.30">
    <property type="match status" value="1"/>
</dbReference>
<dbReference type="InterPro" id="IPR010435">
    <property type="entry name" value="C5a/SBT2-like_Fn3"/>
</dbReference>
<evidence type="ECO:0008006" key="12">
    <source>
        <dbReference type="Google" id="ProtNLM"/>
    </source>
</evidence>
<dbReference type="PANTHER" id="PTHR43399:SF4">
    <property type="entry name" value="CELL WALL-ASSOCIATED PROTEASE"/>
    <property type="match status" value="1"/>
</dbReference>
<dbReference type="InterPro" id="IPR000209">
    <property type="entry name" value="Peptidase_S8/S53_dom"/>
</dbReference>
<evidence type="ECO:0000259" key="8">
    <source>
        <dbReference type="Pfam" id="PF02225"/>
    </source>
</evidence>
<dbReference type="EMBL" id="CP126214">
    <property type="protein sequence ID" value="WIA16672.1"/>
    <property type="molecule type" value="Genomic_DNA"/>
</dbReference>
<feature type="domain" description="PA" evidence="8">
    <location>
        <begin position="171"/>
        <end position="231"/>
    </location>
</feature>
<dbReference type="PROSITE" id="PS51892">
    <property type="entry name" value="SUBTILASE"/>
    <property type="match status" value="1"/>
</dbReference>
<gene>
    <name evidence="10" type="ORF">OEZ85_013335</name>
</gene>
<evidence type="ECO:0000256" key="6">
    <source>
        <dbReference type="PROSITE-ProRule" id="PRU01240"/>
    </source>
</evidence>
<dbReference type="InterPro" id="IPR051048">
    <property type="entry name" value="Peptidase_S8/S53_subtilisin"/>
</dbReference>
<organism evidence="10 11">
    <name type="scientific">Tetradesmus obliquus</name>
    <name type="common">Green alga</name>
    <name type="synonym">Acutodesmus obliquus</name>
    <dbReference type="NCBI Taxonomy" id="3088"/>
    <lineage>
        <taxon>Eukaryota</taxon>
        <taxon>Viridiplantae</taxon>
        <taxon>Chlorophyta</taxon>
        <taxon>core chlorophytes</taxon>
        <taxon>Chlorophyceae</taxon>
        <taxon>CS clade</taxon>
        <taxon>Sphaeropleales</taxon>
        <taxon>Scenedesmaceae</taxon>
        <taxon>Tetradesmus</taxon>
    </lineage>
</organism>
<dbReference type="Pfam" id="PF00082">
    <property type="entry name" value="Peptidase_S8"/>
    <property type="match status" value="1"/>
</dbReference>
<dbReference type="InterPro" id="IPR023828">
    <property type="entry name" value="Peptidase_S8_Ser-AS"/>
</dbReference>
<keyword evidence="3" id="KW-0732">Signal</keyword>
<feature type="domain" description="Peptidase S8/S53" evidence="7">
    <location>
        <begin position="43"/>
        <end position="370"/>
    </location>
</feature>
<keyword evidence="2" id="KW-0645">Protease</keyword>
<name>A0ABY8U5E5_TETOB</name>
<dbReference type="PANTHER" id="PTHR43399">
    <property type="entry name" value="SUBTILISIN-RELATED"/>
    <property type="match status" value="1"/>
</dbReference>
<keyword evidence="4" id="KW-0378">Hydrolase</keyword>
<comment type="similarity">
    <text evidence="1 6">Belongs to the peptidase S8 family.</text>
</comment>
<evidence type="ECO:0000256" key="5">
    <source>
        <dbReference type="ARBA" id="ARBA00022825"/>
    </source>
</evidence>
<evidence type="ECO:0000256" key="3">
    <source>
        <dbReference type="ARBA" id="ARBA00022729"/>
    </source>
</evidence>
<evidence type="ECO:0000259" key="7">
    <source>
        <dbReference type="Pfam" id="PF00082"/>
    </source>
</evidence>
<protein>
    <recommendedName>
        <fullName evidence="12">Peptidase S8/S53 domain-containing protein</fullName>
    </recommendedName>
</protein>
<evidence type="ECO:0000256" key="1">
    <source>
        <dbReference type="ARBA" id="ARBA00011073"/>
    </source>
</evidence>
<dbReference type="SUPFAM" id="SSF52743">
    <property type="entry name" value="Subtilisin-like"/>
    <property type="match status" value="1"/>
</dbReference>
<dbReference type="CDD" id="cd00538">
    <property type="entry name" value="PA"/>
    <property type="match status" value="1"/>
</dbReference>
<evidence type="ECO:0000256" key="2">
    <source>
        <dbReference type="ARBA" id="ARBA00022670"/>
    </source>
</evidence>
<dbReference type="InterPro" id="IPR003137">
    <property type="entry name" value="PA_domain"/>
</dbReference>